<dbReference type="Proteomes" id="UP001175211">
    <property type="component" value="Unassembled WGS sequence"/>
</dbReference>
<reference evidence="1" key="1">
    <citation type="submission" date="2023-06" db="EMBL/GenBank/DDBJ databases">
        <authorList>
            <consortium name="Lawrence Berkeley National Laboratory"/>
            <person name="Ahrendt S."/>
            <person name="Sahu N."/>
            <person name="Indic B."/>
            <person name="Wong-Bajracharya J."/>
            <person name="Merenyi Z."/>
            <person name="Ke H.-M."/>
            <person name="Monk M."/>
            <person name="Kocsube S."/>
            <person name="Drula E."/>
            <person name="Lipzen A."/>
            <person name="Balint B."/>
            <person name="Henrissat B."/>
            <person name="Andreopoulos B."/>
            <person name="Martin F.M."/>
            <person name="Harder C.B."/>
            <person name="Rigling D."/>
            <person name="Ford K.L."/>
            <person name="Foster G.D."/>
            <person name="Pangilinan J."/>
            <person name="Papanicolaou A."/>
            <person name="Barry K."/>
            <person name="LaButti K."/>
            <person name="Viragh M."/>
            <person name="Koriabine M."/>
            <person name="Yan M."/>
            <person name="Riley R."/>
            <person name="Champramary S."/>
            <person name="Plett K.L."/>
            <person name="Tsai I.J."/>
            <person name="Slot J."/>
            <person name="Sipos G."/>
            <person name="Plett J."/>
            <person name="Nagy L.G."/>
            <person name="Grigoriev I.V."/>
        </authorList>
    </citation>
    <scope>NUCLEOTIDE SEQUENCE</scope>
    <source>
        <strain evidence="1">CCBAS 213</strain>
    </source>
</reference>
<dbReference type="AlphaFoldDB" id="A0AA39NRJ1"/>
<proteinExistence type="predicted"/>
<dbReference type="EMBL" id="JAUEPS010000001">
    <property type="protein sequence ID" value="KAK0470198.1"/>
    <property type="molecule type" value="Genomic_DNA"/>
</dbReference>
<dbReference type="GeneID" id="85352666"/>
<dbReference type="RefSeq" id="XP_060339991.1">
    <property type="nucleotide sequence ID" value="XM_060469118.1"/>
</dbReference>
<evidence type="ECO:0000313" key="1">
    <source>
        <dbReference type="EMBL" id="KAK0470198.1"/>
    </source>
</evidence>
<gene>
    <name evidence="1" type="ORF">EV420DRAFT_1473280</name>
</gene>
<organism evidence="1 2">
    <name type="scientific">Armillaria tabescens</name>
    <name type="common">Ringless honey mushroom</name>
    <name type="synonym">Agaricus tabescens</name>
    <dbReference type="NCBI Taxonomy" id="1929756"/>
    <lineage>
        <taxon>Eukaryota</taxon>
        <taxon>Fungi</taxon>
        <taxon>Dikarya</taxon>
        <taxon>Basidiomycota</taxon>
        <taxon>Agaricomycotina</taxon>
        <taxon>Agaricomycetes</taxon>
        <taxon>Agaricomycetidae</taxon>
        <taxon>Agaricales</taxon>
        <taxon>Marasmiineae</taxon>
        <taxon>Physalacriaceae</taxon>
        <taxon>Desarmillaria</taxon>
    </lineage>
</organism>
<sequence length="238" mass="27329">MLPCFMQEVTQNPVSNSGLTCWLDDERVEITWASQISVDWPFPHLKRVVAKQGYWRGLSLSLSSQLSAPSRYEKNAFQLRIVVPQELYIVTQADSSCMIWSHQKTMWFYAILHESSTNFIPQPSEVGAKMNHLKILPKVGTFSSAYDWHAWRVRGMLTELYFGSRTNQLDEFRCDALFDPLLKDLRTMKRVFSMEIGKYQSTQALWHTQSQVKAQDNGKPLLVWSFGSAVPGLESSLV</sequence>
<keyword evidence="2" id="KW-1185">Reference proteome</keyword>
<comment type="caution">
    <text evidence="1">The sequence shown here is derived from an EMBL/GenBank/DDBJ whole genome shotgun (WGS) entry which is preliminary data.</text>
</comment>
<evidence type="ECO:0000313" key="2">
    <source>
        <dbReference type="Proteomes" id="UP001175211"/>
    </source>
</evidence>
<accession>A0AA39NRJ1</accession>
<name>A0AA39NRJ1_ARMTA</name>
<protein>
    <submittedName>
        <fullName evidence="1">Uncharacterized protein</fullName>
    </submittedName>
</protein>